<reference evidence="4 6" key="1">
    <citation type="submission" date="2018-09" db="EMBL/GenBank/DDBJ databases">
        <title>Genomic investigation of the strawberry pathogen Phytophthora fragariae indicates pathogenicity is determined by transcriptional variation in three key races.</title>
        <authorList>
            <person name="Adams T.M."/>
            <person name="Armitage A.D."/>
            <person name="Sobczyk M.K."/>
            <person name="Bates H.J."/>
            <person name="Dunwell J.M."/>
            <person name="Nellist C.F."/>
            <person name="Harrison R.J."/>
        </authorList>
    </citation>
    <scope>NUCLEOTIDE SEQUENCE [LARGE SCALE GENOMIC DNA]</scope>
    <source>
        <strain evidence="2 4">SCRP249</strain>
        <strain evidence="1 6">SCRP324</strain>
        <strain evidence="3 5">SCRP333</strain>
    </source>
</reference>
<sequence>MGGQETTTTSMALTFSSGGGRAALCFPRDGDWFQGFFVCASSRAQLGLVGAEIPVDDCVACPDGGYQEFRLTVIHFAADKEVELVVRKTGGDLCRLDSDALQFQPSMLLTDDEAVEAIETYFPTIAQRVDHDASVLRECTVCFGDMEISGLQFP</sequence>
<dbReference type="Proteomes" id="UP000429607">
    <property type="component" value="Unassembled WGS sequence"/>
</dbReference>
<keyword evidence="5" id="KW-1185">Reference proteome</keyword>
<dbReference type="AlphaFoldDB" id="A0A6A3H845"/>
<evidence type="ECO:0000313" key="4">
    <source>
        <dbReference type="Proteomes" id="UP000429607"/>
    </source>
</evidence>
<evidence type="ECO:0000313" key="3">
    <source>
        <dbReference type="EMBL" id="KAE9274007.1"/>
    </source>
</evidence>
<dbReference type="EMBL" id="QXFT01005148">
    <property type="protein sequence ID" value="KAE9274007.1"/>
    <property type="molecule type" value="Genomic_DNA"/>
</dbReference>
<organism evidence="1 6">
    <name type="scientific">Phytophthora rubi</name>
    <dbReference type="NCBI Taxonomy" id="129364"/>
    <lineage>
        <taxon>Eukaryota</taxon>
        <taxon>Sar</taxon>
        <taxon>Stramenopiles</taxon>
        <taxon>Oomycota</taxon>
        <taxon>Peronosporomycetes</taxon>
        <taxon>Peronosporales</taxon>
        <taxon>Peronosporaceae</taxon>
        <taxon>Phytophthora</taxon>
    </lineage>
</organism>
<accession>A0A6A3H845</accession>
<dbReference type="Proteomes" id="UP000435112">
    <property type="component" value="Unassembled WGS sequence"/>
</dbReference>
<dbReference type="EMBL" id="QXFV01005063">
    <property type="protein sequence ID" value="KAE8966501.1"/>
    <property type="molecule type" value="Genomic_DNA"/>
</dbReference>
<evidence type="ECO:0000313" key="5">
    <source>
        <dbReference type="Proteomes" id="UP000434957"/>
    </source>
</evidence>
<proteinExistence type="predicted"/>
<evidence type="ECO:0000313" key="1">
    <source>
        <dbReference type="EMBL" id="KAE8965661.1"/>
    </source>
</evidence>
<dbReference type="OrthoDB" id="57576at2759"/>
<comment type="caution">
    <text evidence="1">The sequence shown here is derived from an EMBL/GenBank/DDBJ whole genome shotgun (WGS) entry which is preliminary data.</text>
</comment>
<protein>
    <submittedName>
        <fullName evidence="1">Uncharacterized protein</fullName>
    </submittedName>
</protein>
<evidence type="ECO:0000313" key="2">
    <source>
        <dbReference type="EMBL" id="KAE8966501.1"/>
    </source>
</evidence>
<dbReference type="EMBL" id="QXFU01005106">
    <property type="protein sequence ID" value="KAE8965661.1"/>
    <property type="molecule type" value="Genomic_DNA"/>
</dbReference>
<evidence type="ECO:0000313" key="6">
    <source>
        <dbReference type="Proteomes" id="UP000435112"/>
    </source>
</evidence>
<dbReference type="Proteomes" id="UP000434957">
    <property type="component" value="Unassembled WGS sequence"/>
</dbReference>
<gene>
    <name evidence="2" type="ORF">PR001_g28388</name>
    <name evidence="1" type="ORF">PR002_g28613</name>
    <name evidence="3" type="ORF">PR003_g29734</name>
</gene>
<name>A0A6A3H845_9STRA</name>